<keyword evidence="2" id="KW-0378">Hydrolase</keyword>
<dbReference type="GO" id="GO:0004519">
    <property type="term" value="F:endonuclease activity"/>
    <property type="evidence" value="ECO:0007669"/>
    <property type="project" value="UniProtKB-KW"/>
</dbReference>
<evidence type="ECO:0000313" key="3">
    <source>
        <dbReference type="Proteomes" id="UP001596548"/>
    </source>
</evidence>
<name>A0ABW2I296_9ACTN</name>
<reference evidence="3" key="1">
    <citation type="journal article" date="2019" name="Int. J. Syst. Evol. Microbiol.">
        <title>The Global Catalogue of Microorganisms (GCM) 10K type strain sequencing project: providing services to taxonomists for standard genome sequencing and annotation.</title>
        <authorList>
            <consortium name="The Broad Institute Genomics Platform"/>
            <consortium name="The Broad Institute Genome Sequencing Center for Infectious Disease"/>
            <person name="Wu L."/>
            <person name="Ma J."/>
        </authorList>
    </citation>
    <scope>NUCLEOTIDE SEQUENCE [LARGE SCALE GENOMIC DNA]</scope>
    <source>
        <strain evidence="3">XZYJT-10</strain>
    </source>
</reference>
<keyword evidence="2" id="KW-0255">Endonuclease</keyword>
<dbReference type="InterPro" id="IPR005135">
    <property type="entry name" value="Endo/exonuclease/phosphatase"/>
</dbReference>
<dbReference type="Proteomes" id="UP001596548">
    <property type="component" value="Unassembled WGS sequence"/>
</dbReference>
<proteinExistence type="predicted"/>
<feature type="domain" description="Endonuclease/exonuclease/phosphatase" evidence="1">
    <location>
        <begin position="2"/>
        <end position="209"/>
    </location>
</feature>
<dbReference type="EMBL" id="JBHTBJ010000041">
    <property type="protein sequence ID" value="MFC7278997.1"/>
    <property type="molecule type" value="Genomic_DNA"/>
</dbReference>
<evidence type="ECO:0000259" key="1">
    <source>
        <dbReference type="Pfam" id="PF03372"/>
    </source>
</evidence>
<dbReference type="Pfam" id="PF03372">
    <property type="entry name" value="Exo_endo_phos"/>
    <property type="match status" value="1"/>
</dbReference>
<comment type="caution">
    <text evidence="2">The sequence shown here is derived from an EMBL/GenBank/DDBJ whole genome shotgun (WGS) entry which is preliminary data.</text>
</comment>
<dbReference type="SUPFAM" id="SSF56219">
    <property type="entry name" value="DNase I-like"/>
    <property type="match status" value="1"/>
</dbReference>
<accession>A0ABW2I296</accession>
<keyword evidence="3" id="KW-1185">Reference proteome</keyword>
<organism evidence="2 3">
    <name type="scientific">Paractinoplanes rhizophilus</name>
    <dbReference type="NCBI Taxonomy" id="1416877"/>
    <lineage>
        <taxon>Bacteria</taxon>
        <taxon>Bacillati</taxon>
        <taxon>Actinomycetota</taxon>
        <taxon>Actinomycetes</taxon>
        <taxon>Micromonosporales</taxon>
        <taxon>Micromonosporaceae</taxon>
        <taxon>Paractinoplanes</taxon>
    </lineage>
</organism>
<dbReference type="RefSeq" id="WP_378976108.1">
    <property type="nucleotide sequence ID" value="NZ_JBHTBJ010000041.1"/>
</dbReference>
<dbReference type="Gene3D" id="3.60.10.10">
    <property type="entry name" value="Endonuclease/exonuclease/phosphatase"/>
    <property type="match status" value="1"/>
</dbReference>
<evidence type="ECO:0000313" key="2">
    <source>
        <dbReference type="EMBL" id="MFC7278997.1"/>
    </source>
</evidence>
<dbReference type="InterPro" id="IPR036691">
    <property type="entry name" value="Endo/exonu/phosph_ase_sf"/>
</dbReference>
<sequence length="219" mass="23668">MLRRESPDLVALQELGGFDRRRIATLADSLGMVAHLAPSVFGQPVAVLVRPPLPIVRRESVTWRLHHAAAAVTAGTLTVVSTHLHADSPRRRYREATWLAHRYRRRGEVLIAGDMNALSGFEPMPSTGRFSVGSRSDPAAIAAFEKAGLVDLWKVAGTGSGLTVPTAAGVGDPFDPMRLDYVFGTPAVAARVRAVWVLRGDEIEYASDHHPLLVEIAPA</sequence>
<gene>
    <name evidence="2" type="ORF">ACFQS1_33955</name>
</gene>
<protein>
    <submittedName>
        <fullName evidence="2">Endonuclease/exonuclease/phosphatase family protein</fullName>
    </submittedName>
</protein>
<keyword evidence="2" id="KW-0540">Nuclease</keyword>